<feature type="coiled-coil region" evidence="8">
    <location>
        <begin position="493"/>
        <end position="527"/>
    </location>
</feature>
<evidence type="ECO:0000256" key="5">
    <source>
        <dbReference type="ARBA" id="ARBA00022691"/>
    </source>
</evidence>
<dbReference type="PANTHER" id="PTHR42998">
    <property type="entry name" value="TYPE I RESTRICTION ENZYME HINDVIIP M PROTEIN-RELATED"/>
    <property type="match status" value="1"/>
</dbReference>
<reference evidence="11 12" key="2">
    <citation type="submission" date="2017-02" db="EMBL/GenBank/DDBJ databases">
        <title>Draft genome sequence of Streptomyces phaeoluteigriseus type strain DSM41896.</title>
        <authorList>
            <person name="Salih T.S."/>
            <person name="Algora Gallardo L."/>
            <person name="Melo Santos T."/>
            <person name="Filgueira Martinez S."/>
            <person name="Herron P.R."/>
        </authorList>
    </citation>
    <scope>NUCLEOTIDE SEQUENCE [LARGE SCALE GENOMIC DNA]</scope>
    <source>
        <strain evidence="11 12">DSM 41896</strain>
    </source>
</reference>
<dbReference type="STRING" id="114686.BM536_035315"/>
<dbReference type="Gene3D" id="3.40.50.150">
    <property type="entry name" value="Vaccinia Virus protein VP39"/>
    <property type="match status" value="1"/>
</dbReference>
<protein>
    <recommendedName>
        <fullName evidence="2">site-specific DNA-methyltransferase (adenine-specific)</fullName>
        <ecNumber evidence="2">2.1.1.72</ecNumber>
    </recommendedName>
</protein>
<evidence type="ECO:0000256" key="1">
    <source>
        <dbReference type="ARBA" id="ARBA00006594"/>
    </source>
</evidence>
<evidence type="ECO:0000259" key="10">
    <source>
        <dbReference type="Pfam" id="PF12161"/>
    </source>
</evidence>
<evidence type="ECO:0000313" key="11">
    <source>
        <dbReference type="EMBL" id="OQD52359.1"/>
    </source>
</evidence>
<dbReference type="SUPFAM" id="SSF53335">
    <property type="entry name" value="S-adenosyl-L-methionine-dependent methyltransferases"/>
    <property type="match status" value="1"/>
</dbReference>
<dbReference type="PRINTS" id="PR00507">
    <property type="entry name" value="N12N6MTFRASE"/>
</dbReference>
<evidence type="ECO:0000256" key="4">
    <source>
        <dbReference type="ARBA" id="ARBA00022679"/>
    </source>
</evidence>
<keyword evidence="6" id="KW-0680">Restriction system</keyword>
<accession>A0A1V6MIQ4</accession>
<keyword evidence="8" id="KW-0175">Coiled coil</keyword>
<dbReference type="InterPro" id="IPR052916">
    <property type="entry name" value="Type-I_RE_MTase_Subunit"/>
</dbReference>
<comment type="similarity">
    <text evidence="1">Belongs to the N(4)/N(6)-methyltransferase family.</text>
</comment>
<dbReference type="InterPro" id="IPR022749">
    <property type="entry name" value="D12N6_MeTrfase_N"/>
</dbReference>
<sequence length="537" mass="59897">MGNGKRSTADADNSLAIEDKLWQAADKLRGSLDAASYKHVVLGLIFLKYISETFERYRTDLTKKLSDPASPDFVEDEQWRNELLESRDEYVSEGIFWVPEDARWSRLKGEAKSGGVGQNIDAAMTAIERENPSLRGVLPKDFARLAVDQRRFGGLIDLIGSIGLGQRAMGSPDDTDLLGRVYEFFLGRFAAAEGKGGGEFFTPRSVVKLLVEMIEPLHGRVYDPCCGTGGMFVQAHRFIDSHGGAHDEIAVYGQELNDTTWRLGQMNLALRHISADIGKRAADTLHTDLHPDLKADFVLANPPFNISDWDGEQLRGDRRWVYGTPPASNANYAWLQHITSKLSPRGVAGVVLANGSMSSRTSGEGSIRQAMIEADLVDCMVALPSQLFYNTGIPACLWFLTRKKVPDTKRPWRDRRGEVLFIDARNMPGVMTTRVHRELTGEEVARIAATYHSWRGEAGAKPYADVPGFCHSAKLDEIERHDWILTPGRYVGTEEAEREQESNADKIERLSKDLRDAFTESERLQSQVLAALERIDV</sequence>
<dbReference type="InterPro" id="IPR002052">
    <property type="entry name" value="DNA_methylase_N6_adenine_CS"/>
</dbReference>
<dbReference type="GO" id="GO:0009007">
    <property type="term" value="F:site-specific DNA-methyltransferase (adenine-specific) activity"/>
    <property type="evidence" value="ECO:0007669"/>
    <property type="project" value="UniProtKB-EC"/>
</dbReference>
<reference evidence="12" key="1">
    <citation type="submission" date="2016-11" db="EMBL/GenBank/DDBJ databases">
        <authorList>
            <person name="Schniete J.K."/>
            <person name="Salih T."/>
            <person name="Algora Gallardo L."/>
            <person name="Martinez Fernandez S."/>
            <person name="Herron P.R."/>
        </authorList>
    </citation>
    <scope>NUCLEOTIDE SEQUENCE [LARGE SCALE GENOMIC DNA]</scope>
    <source>
        <strain evidence="12">DSM 41896</strain>
    </source>
</reference>
<dbReference type="Pfam" id="PF02384">
    <property type="entry name" value="N6_Mtase"/>
    <property type="match status" value="1"/>
</dbReference>
<evidence type="ECO:0000256" key="7">
    <source>
        <dbReference type="ARBA" id="ARBA00047942"/>
    </source>
</evidence>
<dbReference type="REBASE" id="204507">
    <property type="entry name" value="M.Sph41896ORF35315P"/>
</dbReference>
<dbReference type="AlphaFoldDB" id="A0A1V6MIQ4"/>
<keyword evidence="3" id="KW-0489">Methyltransferase</keyword>
<evidence type="ECO:0000256" key="8">
    <source>
        <dbReference type="SAM" id="Coils"/>
    </source>
</evidence>
<dbReference type="InterPro" id="IPR038333">
    <property type="entry name" value="T1MK-like_N_sf"/>
</dbReference>
<feature type="domain" description="N6 adenine-specific DNA methyltransferase N-terminal" evidence="10">
    <location>
        <begin position="17"/>
        <end position="146"/>
    </location>
</feature>
<dbReference type="Proteomes" id="UP000184286">
    <property type="component" value="Unassembled WGS sequence"/>
</dbReference>
<evidence type="ECO:0000313" key="12">
    <source>
        <dbReference type="Proteomes" id="UP000184286"/>
    </source>
</evidence>
<evidence type="ECO:0000256" key="6">
    <source>
        <dbReference type="ARBA" id="ARBA00022747"/>
    </source>
</evidence>
<keyword evidence="5" id="KW-0949">S-adenosyl-L-methionine</keyword>
<evidence type="ECO:0000256" key="2">
    <source>
        <dbReference type="ARBA" id="ARBA00011900"/>
    </source>
</evidence>
<dbReference type="GO" id="GO:0008170">
    <property type="term" value="F:N-methyltransferase activity"/>
    <property type="evidence" value="ECO:0007669"/>
    <property type="project" value="InterPro"/>
</dbReference>
<dbReference type="GO" id="GO:0009307">
    <property type="term" value="P:DNA restriction-modification system"/>
    <property type="evidence" value="ECO:0007669"/>
    <property type="project" value="UniProtKB-KW"/>
</dbReference>
<name>A0A1V6MIQ4_9ACTN</name>
<comment type="catalytic activity">
    <reaction evidence="7">
        <text>a 2'-deoxyadenosine in DNA + S-adenosyl-L-methionine = an N(6)-methyl-2'-deoxyadenosine in DNA + S-adenosyl-L-homocysteine + H(+)</text>
        <dbReference type="Rhea" id="RHEA:15197"/>
        <dbReference type="Rhea" id="RHEA-COMP:12418"/>
        <dbReference type="Rhea" id="RHEA-COMP:12419"/>
        <dbReference type="ChEBI" id="CHEBI:15378"/>
        <dbReference type="ChEBI" id="CHEBI:57856"/>
        <dbReference type="ChEBI" id="CHEBI:59789"/>
        <dbReference type="ChEBI" id="CHEBI:90615"/>
        <dbReference type="ChEBI" id="CHEBI:90616"/>
        <dbReference type="EC" id="2.1.1.72"/>
    </reaction>
</comment>
<dbReference type="InterPro" id="IPR029063">
    <property type="entry name" value="SAM-dependent_MTases_sf"/>
</dbReference>
<dbReference type="Gene3D" id="1.20.1260.30">
    <property type="match status" value="1"/>
</dbReference>
<dbReference type="GO" id="GO:0003677">
    <property type="term" value="F:DNA binding"/>
    <property type="evidence" value="ECO:0007669"/>
    <property type="project" value="InterPro"/>
</dbReference>
<dbReference type="InterPro" id="IPR003356">
    <property type="entry name" value="DNA_methylase_A-5"/>
</dbReference>
<gene>
    <name evidence="11" type="ORF">BM536_035315</name>
</gene>
<dbReference type="GO" id="GO:0032259">
    <property type="term" value="P:methylation"/>
    <property type="evidence" value="ECO:0007669"/>
    <property type="project" value="UniProtKB-KW"/>
</dbReference>
<proteinExistence type="inferred from homology"/>
<comment type="caution">
    <text evidence="11">The sequence shown here is derived from an EMBL/GenBank/DDBJ whole genome shotgun (WGS) entry which is preliminary data.</text>
</comment>
<dbReference type="PROSITE" id="PS00092">
    <property type="entry name" value="N6_MTASE"/>
    <property type="match status" value="1"/>
</dbReference>
<organism evidence="11 12">
    <name type="scientific">Streptomyces phaeoluteigriseus</name>
    <dbReference type="NCBI Taxonomy" id="114686"/>
    <lineage>
        <taxon>Bacteria</taxon>
        <taxon>Bacillati</taxon>
        <taxon>Actinomycetota</taxon>
        <taxon>Actinomycetes</taxon>
        <taxon>Kitasatosporales</taxon>
        <taxon>Streptomycetaceae</taxon>
        <taxon>Streptomyces</taxon>
        <taxon>Streptomyces aurantiacus group</taxon>
    </lineage>
</organism>
<evidence type="ECO:0000256" key="3">
    <source>
        <dbReference type="ARBA" id="ARBA00022603"/>
    </source>
</evidence>
<dbReference type="Pfam" id="PF12161">
    <property type="entry name" value="HsdM_N"/>
    <property type="match status" value="1"/>
</dbReference>
<feature type="domain" description="DNA methylase adenine-specific" evidence="9">
    <location>
        <begin position="174"/>
        <end position="497"/>
    </location>
</feature>
<evidence type="ECO:0000259" key="9">
    <source>
        <dbReference type="Pfam" id="PF02384"/>
    </source>
</evidence>
<dbReference type="EC" id="2.1.1.72" evidence="2"/>
<dbReference type="PANTHER" id="PTHR42998:SF1">
    <property type="entry name" value="TYPE I RESTRICTION ENZYME HINDI METHYLASE SUBUNIT"/>
    <property type="match status" value="1"/>
</dbReference>
<dbReference type="EMBL" id="MPOH02000020">
    <property type="protein sequence ID" value="OQD52359.1"/>
    <property type="molecule type" value="Genomic_DNA"/>
</dbReference>
<keyword evidence="4" id="KW-0808">Transferase</keyword>